<dbReference type="SUPFAM" id="SSF53474">
    <property type="entry name" value="alpha/beta-Hydrolases"/>
    <property type="match status" value="1"/>
</dbReference>
<name>A0ABP6Q103_9ACTN</name>
<proteinExistence type="inferred from homology"/>
<evidence type="ECO:0000256" key="2">
    <source>
        <dbReference type="ARBA" id="ARBA00022801"/>
    </source>
</evidence>
<evidence type="ECO:0000313" key="5">
    <source>
        <dbReference type="EMBL" id="GAA3198577.1"/>
    </source>
</evidence>
<sequence length="491" mass="52790">MASMDQIVSTAYGKVRGRIGDGIARFLGIPFAAAPFGENRFREPRPAEPWEGVRDALEFGPTVPKAPYRPPLYDLLPEVTIPGEDCLNLNVWAPEGAEALPVMVWIHGGAFRNGSGSVPVYDGSAFARDGVVCVTINYRLGVEGFAELPGAPRNRGLLDQIAALEWVRDNIAAFGGDPARVTLFGESAGGMSVTTLLSLDLGLFQRAIAQSGAGHILQEPEDALKITEELARRLGVEPTAEAFAEFTPERIIEVQAEVQAEIAALPDPGRWGRSTVQGGMPFMPVRGDLVQRRPIDAIRDGAGHDVPLLTGTTTDEFRLYLAPGGLTTMLSPELVTGLLSTMGIEPSAAETYHSNRPGATPGDVMAAVVTDWFFRIPAYRLAEARPGGTWMYEFAWNSSNKDLPAPLKACHALELGFTFDALDRMAGAAMAGPGAPQPLADEMHAAWVAFATTGDPGWPAYDATRPVRVFDTVSSLVQDPRADERALWPDR</sequence>
<dbReference type="InterPro" id="IPR050309">
    <property type="entry name" value="Type-B_Carboxylest/Lipase"/>
</dbReference>
<dbReference type="Gene3D" id="3.40.50.1820">
    <property type="entry name" value="alpha/beta hydrolase"/>
    <property type="match status" value="1"/>
</dbReference>
<dbReference type="InterPro" id="IPR019826">
    <property type="entry name" value="Carboxylesterase_B_AS"/>
</dbReference>
<evidence type="ECO:0000256" key="3">
    <source>
        <dbReference type="RuleBase" id="RU361235"/>
    </source>
</evidence>
<dbReference type="EC" id="3.1.1.-" evidence="3"/>
<dbReference type="InterPro" id="IPR002018">
    <property type="entry name" value="CarbesteraseB"/>
</dbReference>
<evidence type="ECO:0000259" key="4">
    <source>
        <dbReference type="Pfam" id="PF00135"/>
    </source>
</evidence>
<dbReference type="Proteomes" id="UP001501237">
    <property type="component" value="Unassembled WGS sequence"/>
</dbReference>
<dbReference type="PANTHER" id="PTHR11559">
    <property type="entry name" value="CARBOXYLESTERASE"/>
    <property type="match status" value="1"/>
</dbReference>
<dbReference type="InterPro" id="IPR029058">
    <property type="entry name" value="AB_hydrolase_fold"/>
</dbReference>
<dbReference type="EMBL" id="BAAAUV010000002">
    <property type="protein sequence ID" value="GAA3198577.1"/>
    <property type="molecule type" value="Genomic_DNA"/>
</dbReference>
<keyword evidence="6" id="KW-1185">Reference proteome</keyword>
<comment type="caution">
    <text evidence="5">The sequence shown here is derived from an EMBL/GenBank/DDBJ whole genome shotgun (WGS) entry which is preliminary data.</text>
</comment>
<gene>
    <name evidence="5" type="ORF">GCM10010468_10390</name>
</gene>
<reference evidence="6" key="1">
    <citation type="journal article" date="2019" name="Int. J. Syst. Evol. Microbiol.">
        <title>The Global Catalogue of Microorganisms (GCM) 10K type strain sequencing project: providing services to taxonomists for standard genome sequencing and annotation.</title>
        <authorList>
            <consortium name="The Broad Institute Genomics Platform"/>
            <consortium name="The Broad Institute Genome Sequencing Center for Infectious Disease"/>
            <person name="Wu L."/>
            <person name="Ma J."/>
        </authorList>
    </citation>
    <scope>NUCLEOTIDE SEQUENCE [LARGE SCALE GENOMIC DNA]</scope>
    <source>
        <strain evidence="6">JCM 9377</strain>
    </source>
</reference>
<feature type="domain" description="Carboxylesterase type B" evidence="4">
    <location>
        <begin position="5"/>
        <end position="457"/>
    </location>
</feature>
<keyword evidence="2 3" id="KW-0378">Hydrolase</keyword>
<organism evidence="5 6">
    <name type="scientific">Actinocorallia longicatena</name>
    <dbReference type="NCBI Taxonomy" id="111803"/>
    <lineage>
        <taxon>Bacteria</taxon>
        <taxon>Bacillati</taxon>
        <taxon>Actinomycetota</taxon>
        <taxon>Actinomycetes</taxon>
        <taxon>Streptosporangiales</taxon>
        <taxon>Thermomonosporaceae</taxon>
        <taxon>Actinocorallia</taxon>
    </lineage>
</organism>
<evidence type="ECO:0000256" key="1">
    <source>
        <dbReference type="ARBA" id="ARBA00005964"/>
    </source>
</evidence>
<dbReference type="PROSITE" id="PS00122">
    <property type="entry name" value="CARBOXYLESTERASE_B_1"/>
    <property type="match status" value="1"/>
</dbReference>
<accession>A0ABP6Q103</accession>
<protein>
    <recommendedName>
        <fullName evidence="3">Carboxylic ester hydrolase</fullName>
        <ecNumber evidence="3">3.1.1.-</ecNumber>
    </recommendedName>
</protein>
<evidence type="ECO:0000313" key="6">
    <source>
        <dbReference type="Proteomes" id="UP001501237"/>
    </source>
</evidence>
<dbReference type="Pfam" id="PF00135">
    <property type="entry name" value="COesterase"/>
    <property type="match status" value="1"/>
</dbReference>
<comment type="similarity">
    <text evidence="1 3">Belongs to the type-B carboxylesterase/lipase family.</text>
</comment>